<dbReference type="EMBL" id="AP025028">
    <property type="protein sequence ID" value="BDA80205.1"/>
    <property type="molecule type" value="Genomic_DNA"/>
</dbReference>
<accession>A0ABM7UMC5</accession>
<keyword evidence="1" id="KW-0812">Transmembrane</keyword>
<organism evidence="2 3">
    <name type="scientific">Leptospira kobayashii</name>
    <dbReference type="NCBI Taxonomy" id="1917830"/>
    <lineage>
        <taxon>Bacteria</taxon>
        <taxon>Pseudomonadati</taxon>
        <taxon>Spirochaetota</taxon>
        <taxon>Spirochaetia</taxon>
        <taxon>Leptospirales</taxon>
        <taxon>Leptospiraceae</taxon>
        <taxon>Leptospira</taxon>
    </lineage>
</organism>
<name>A0ABM7UMC5_9LEPT</name>
<proteinExistence type="predicted"/>
<feature type="transmembrane region" description="Helical" evidence="1">
    <location>
        <begin position="369"/>
        <end position="388"/>
    </location>
</feature>
<dbReference type="RefSeq" id="WP_109020894.1">
    <property type="nucleotide sequence ID" value="NZ_AP025028.1"/>
</dbReference>
<evidence type="ECO:0000313" key="2">
    <source>
        <dbReference type="EMBL" id="BDA80205.1"/>
    </source>
</evidence>
<reference evidence="2 3" key="1">
    <citation type="submission" date="2021-08" db="EMBL/GenBank/DDBJ databases">
        <title>Complete genome sequence of Leptospira kobayashii strain E30.</title>
        <authorList>
            <person name="Nakao R."/>
            <person name="Nakamura S."/>
            <person name="Masuzawa T."/>
            <person name="Koizumi N."/>
        </authorList>
    </citation>
    <scope>NUCLEOTIDE SEQUENCE [LARGE SCALE GENOMIC DNA]</scope>
    <source>
        <strain evidence="2 3">E30</strain>
    </source>
</reference>
<evidence type="ECO:0000313" key="3">
    <source>
        <dbReference type="Proteomes" id="UP000245263"/>
    </source>
</evidence>
<dbReference type="Proteomes" id="UP000245263">
    <property type="component" value="Chromosome 1"/>
</dbReference>
<keyword evidence="3" id="KW-1185">Reference proteome</keyword>
<gene>
    <name evidence="2" type="ORF">LPTSP3_g31350</name>
</gene>
<keyword evidence="1" id="KW-1133">Transmembrane helix</keyword>
<keyword evidence="1" id="KW-0472">Membrane</keyword>
<sequence length="394" mass="46292">MKEKIFYFLFFTIGLNDLDSYAKFSNIKIFDMNKNINKAINLDDSYETLTEQEKITIVEETNTSSKYKKISKSNYTPSKRSFFIQYIIISAIIIAGQFSFLEIVKSYFSDYETSSYLNNLISTTTSKSLLIEKDILAILSYNPTFALITKQDSMLNEKFLFRAKINRSKNHLKLEERFFSKDLANSSKLMNSDQLDLVKEKVISLTIKEKDIKDFKDKVFNIVLNLKQRKNFSSIQISNVSNLLRKPTIMINIFMKNQKNIISLIYLSDFLDHYFYSIVKASFVLVNSNGDLIYGTNIGDTIFKKNISTAEYFKKIKEMQIDNGLFFWKNTNENYLVSYSKINNLDLIFINLSKEENLTYLINQHEQRFNIIVIIIIFLTELFLFIYLRKIRNL</sequence>
<evidence type="ECO:0000256" key="1">
    <source>
        <dbReference type="SAM" id="Phobius"/>
    </source>
</evidence>
<feature type="transmembrane region" description="Helical" evidence="1">
    <location>
        <begin position="82"/>
        <end position="101"/>
    </location>
</feature>
<protein>
    <submittedName>
        <fullName evidence="2">Uncharacterized protein</fullName>
    </submittedName>
</protein>